<dbReference type="PANTHER" id="PTHR30349:SF91">
    <property type="entry name" value="INTA PROTEIN"/>
    <property type="match status" value="1"/>
</dbReference>
<dbReference type="InterPro" id="IPR002104">
    <property type="entry name" value="Integrase_catalytic"/>
</dbReference>
<evidence type="ECO:0000259" key="6">
    <source>
        <dbReference type="PROSITE" id="PS51898"/>
    </source>
</evidence>
<feature type="domain" description="Core-binding (CB)" evidence="7">
    <location>
        <begin position="66"/>
        <end position="181"/>
    </location>
</feature>
<accession>A0ABS3Y5J9</accession>
<sequence>MVRMSGKRGNGEGSIYPYRNGGFAAYVWVTTPDGKRKRKYVYGKTRPEVHEKWLKLHNEAKKGPVATQHRTVATFLDYWLTSVVKPNLAPLSYVAYEGAARLYIVPRLGSKRLDKLTVRDVREWLTKLADTCQCCAQRKDANRRPERQRCCAIGECCEQYPSGRVVQIARDTLRAALSQAVVEEEIPRNVAKLVRVPKPRRRKVKAWSVGEASGFLEHAVTSDDPLYAAWVLALTLGLRRGEILGLTWESIDFDAGELYIDHQLQRAGREVLHRETKTEDSEDFLPLPELCLAALRQRRQQQQEDRKAAGELWQDVHGLIFTTRYGTPIEPGNLTRAFAVRIRQAGVRAIPLRNTRHTTGSLLVAMKVHPKVAQRILRHSKFTMTFDVYSEASDEEIREALQRLSRGFGQSSPDDAEESDEDS</sequence>
<dbReference type="InterPro" id="IPR044068">
    <property type="entry name" value="CB"/>
</dbReference>
<dbReference type="PROSITE" id="PS51898">
    <property type="entry name" value="TYR_RECOMBINASE"/>
    <property type="match status" value="1"/>
</dbReference>
<dbReference type="Gene3D" id="1.10.150.130">
    <property type="match status" value="1"/>
</dbReference>
<dbReference type="InterPro" id="IPR004107">
    <property type="entry name" value="Integrase_SAM-like_N"/>
</dbReference>
<evidence type="ECO:0000256" key="1">
    <source>
        <dbReference type="ARBA" id="ARBA00022908"/>
    </source>
</evidence>
<dbReference type="Pfam" id="PF00589">
    <property type="entry name" value="Phage_integrase"/>
    <property type="match status" value="1"/>
</dbReference>
<name>A0ABS3Y5J9_9ACTN</name>
<proteinExistence type="predicted"/>
<evidence type="ECO:0000256" key="4">
    <source>
        <dbReference type="PROSITE-ProRule" id="PRU01248"/>
    </source>
</evidence>
<gene>
    <name evidence="8" type="ORF">JW613_31950</name>
</gene>
<evidence type="ECO:0000256" key="5">
    <source>
        <dbReference type="SAM" id="MobiDB-lite"/>
    </source>
</evidence>
<keyword evidence="9" id="KW-1185">Reference proteome</keyword>
<feature type="domain" description="Tyr recombinase" evidence="6">
    <location>
        <begin position="202"/>
        <end position="402"/>
    </location>
</feature>
<dbReference type="EMBL" id="JAFFZM010000029">
    <property type="protein sequence ID" value="MBO8202854.1"/>
    <property type="molecule type" value="Genomic_DNA"/>
</dbReference>
<dbReference type="Gene3D" id="1.10.443.10">
    <property type="entry name" value="Intergrase catalytic core"/>
    <property type="match status" value="1"/>
</dbReference>
<feature type="compositionally biased region" description="Acidic residues" evidence="5">
    <location>
        <begin position="414"/>
        <end position="423"/>
    </location>
</feature>
<dbReference type="SUPFAM" id="SSF56349">
    <property type="entry name" value="DNA breaking-rejoining enzymes"/>
    <property type="match status" value="1"/>
</dbReference>
<organism evidence="8 9">
    <name type="scientific">Streptomyces smyrnaeus</name>
    <dbReference type="NCBI Taxonomy" id="1387713"/>
    <lineage>
        <taxon>Bacteria</taxon>
        <taxon>Bacillati</taxon>
        <taxon>Actinomycetota</taxon>
        <taxon>Actinomycetes</taxon>
        <taxon>Kitasatosporales</taxon>
        <taxon>Streptomycetaceae</taxon>
        <taxon>Streptomyces</taxon>
    </lineage>
</organism>
<evidence type="ECO:0000313" key="9">
    <source>
        <dbReference type="Proteomes" id="UP000721954"/>
    </source>
</evidence>
<dbReference type="PANTHER" id="PTHR30349">
    <property type="entry name" value="PHAGE INTEGRASE-RELATED"/>
    <property type="match status" value="1"/>
</dbReference>
<keyword evidence="2 4" id="KW-0238">DNA-binding</keyword>
<keyword evidence="3" id="KW-0233">DNA recombination</keyword>
<reference evidence="8 9" key="1">
    <citation type="submission" date="2021-02" db="EMBL/GenBank/DDBJ databases">
        <title>Streptomyces spirodelae sp. nov., isolated from duckweed.</title>
        <authorList>
            <person name="Saimee Y."/>
            <person name="Duangmal K."/>
        </authorList>
    </citation>
    <scope>NUCLEOTIDE SEQUENCE [LARGE SCALE GENOMIC DNA]</scope>
    <source>
        <strain evidence="8 9">DSM 42105</strain>
    </source>
</reference>
<dbReference type="PROSITE" id="PS51900">
    <property type="entry name" value="CB"/>
    <property type="match status" value="1"/>
</dbReference>
<evidence type="ECO:0000313" key="8">
    <source>
        <dbReference type="EMBL" id="MBO8202854.1"/>
    </source>
</evidence>
<dbReference type="Proteomes" id="UP000721954">
    <property type="component" value="Unassembled WGS sequence"/>
</dbReference>
<keyword evidence="1" id="KW-0229">DNA integration</keyword>
<evidence type="ECO:0000259" key="7">
    <source>
        <dbReference type="PROSITE" id="PS51900"/>
    </source>
</evidence>
<dbReference type="InterPro" id="IPR013762">
    <property type="entry name" value="Integrase-like_cat_sf"/>
</dbReference>
<dbReference type="InterPro" id="IPR011010">
    <property type="entry name" value="DNA_brk_join_enz"/>
</dbReference>
<protein>
    <submittedName>
        <fullName evidence="8">Site-specific integrase</fullName>
    </submittedName>
</protein>
<evidence type="ECO:0000256" key="2">
    <source>
        <dbReference type="ARBA" id="ARBA00023125"/>
    </source>
</evidence>
<dbReference type="InterPro" id="IPR050090">
    <property type="entry name" value="Tyrosine_recombinase_XerCD"/>
</dbReference>
<dbReference type="Pfam" id="PF14659">
    <property type="entry name" value="Phage_int_SAM_3"/>
    <property type="match status" value="1"/>
</dbReference>
<feature type="region of interest" description="Disordered" evidence="5">
    <location>
        <begin position="403"/>
        <end position="423"/>
    </location>
</feature>
<dbReference type="CDD" id="cd01189">
    <property type="entry name" value="INT_ICEBs1_C_like"/>
    <property type="match status" value="1"/>
</dbReference>
<evidence type="ECO:0000256" key="3">
    <source>
        <dbReference type="ARBA" id="ARBA00023172"/>
    </source>
</evidence>
<comment type="caution">
    <text evidence="8">The sequence shown here is derived from an EMBL/GenBank/DDBJ whole genome shotgun (WGS) entry which is preliminary data.</text>
</comment>
<dbReference type="InterPro" id="IPR010998">
    <property type="entry name" value="Integrase_recombinase_N"/>
</dbReference>